<accession>A0A369JA20</accession>
<evidence type="ECO:0000313" key="2">
    <source>
        <dbReference type="Proteomes" id="UP000076154"/>
    </source>
</evidence>
<dbReference type="Proteomes" id="UP000076154">
    <property type="component" value="Unassembled WGS sequence"/>
</dbReference>
<evidence type="ECO:0000313" key="1">
    <source>
        <dbReference type="EMBL" id="RDB18708.1"/>
    </source>
</evidence>
<reference evidence="1" key="1">
    <citation type="submission" date="2018-04" db="EMBL/GenBank/DDBJ databases">
        <title>Whole genome sequencing of Hypsizygus marmoreus.</title>
        <authorList>
            <person name="Choi I.-G."/>
            <person name="Min B."/>
            <person name="Kim J.-G."/>
            <person name="Kim S."/>
            <person name="Oh Y.-L."/>
            <person name="Kong W.-S."/>
            <person name="Park H."/>
            <person name="Jeong J."/>
            <person name="Song E.-S."/>
        </authorList>
    </citation>
    <scope>NUCLEOTIDE SEQUENCE [LARGE SCALE GENOMIC DNA]</scope>
    <source>
        <strain evidence="1">51987-8</strain>
    </source>
</reference>
<dbReference type="EMBL" id="LUEZ02000090">
    <property type="protein sequence ID" value="RDB18708.1"/>
    <property type="molecule type" value="Genomic_DNA"/>
</dbReference>
<dbReference type="InParanoid" id="A0A369JA20"/>
<name>A0A369JA20_HYPMA</name>
<keyword evidence="2" id="KW-1185">Reference proteome</keyword>
<comment type="caution">
    <text evidence="1">The sequence shown here is derived from an EMBL/GenBank/DDBJ whole genome shotgun (WGS) entry which is preliminary data.</text>
</comment>
<protein>
    <submittedName>
        <fullName evidence="1">Uncharacterized protein</fullName>
    </submittedName>
</protein>
<proteinExistence type="predicted"/>
<organism evidence="1 2">
    <name type="scientific">Hypsizygus marmoreus</name>
    <name type="common">White beech mushroom</name>
    <name type="synonym">Agaricus marmoreus</name>
    <dbReference type="NCBI Taxonomy" id="39966"/>
    <lineage>
        <taxon>Eukaryota</taxon>
        <taxon>Fungi</taxon>
        <taxon>Dikarya</taxon>
        <taxon>Basidiomycota</taxon>
        <taxon>Agaricomycotina</taxon>
        <taxon>Agaricomycetes</taxon>
        <taxon>Agaricomycetidae</taxon>
        <taxon>Agaricales</taxon>
        <taxon>Tricholomatineae</taxon>
        <taxon>Lyophyllaceae</taxon>
        <taxon>Hypsizygus</taxon>
    </lineage>
</organism>
<sequence length="66" mass="7181">MPRTGGEALLVPRGRGVIQLPNAARTSVYIASRSQLKIMGFDLLMVQTTSTNLDDEKESEAFGGER</sequence>
<dbReference type="AlphaFoldDB" id="A0A369JA20"/>
<gene>
    <name evidence="1" type="ORF">Hypma_014719</name>
</gene>